<dbReference type="Pfam" id="PF06114">
    <property type="entry name" value="Peptidase_M78"/>
    <property type="match status" value="1"/>
</dbReference>
<dbReference type="InterPro" id="IPR010982">
    <property type="entry name" value="Lambda_DNA-bd_dom_sf"/>
</dbReference>
<dbReference type="InterPro" id="IPR052345">
    <property type="entry name" value="Rad_response_metalloprotease"/>
</dbReference>
<evidence type="ECO:0000313" key="3">
    <source>
        <dbReference type="EMBL" id="MFD1547031.1"/>
    </source>
</evidence>
<dbReference type="Gene3D" id="1.10.10.2910">
    <property type="match status" value="1"/>
</dbReference>
<dbReference type="RefSeq" id="WP_281429081.1">
    <property type="nucleotide sequence ID" value="NZ_JAHKRM010000031.1"/>
</dbReference>
<reference evidence="4" key="1">
    <citation type="journal article" date="2019" name="Int. J. Syst. Evol. Microbiol.">
        <title>The Global Catalogue of Microorganisms (GCM) 10K type strain sequencing project: providing services to taxonomists for standard genome sequencing and annotation.</title>
        <authorList>
            <consortium name="The Broad Institute Genomics Platform"/>
            <consortium name="The Broad Institute Genome Sequencing Center for Infectious Disease"/>
            <person name="Wu L."/>
            <person name="Ma J."/>
        </authorList>
    </citation>
    <scope>NUCLEOTIDE SEQUENCE [LARGE SCALE GENOMIC DNA]</scope>
    <source>
        <strain evidence="4">CGMCC 1.15399</strain>
    </source>
</reference>
<evidence type="ECO:0000259" key="2">
    <source>
        <dbReference type="PROSITE" id="PS50943"/>
    </source>
</evidence>
<dbReference type="InterPro" id="IPR010359">
    <property type="entry name" value="IrrE_HExxH"/>
</dbReference>
<dbReference type="SUPFAM" id="SSF47413">
    <property type="entry name" value="lambda repressor-like DNA-binding domains"/>
    <property type="match status" value="1"/>
</dbReference>
<sequence length="362" mass="40562">MVTPSRIALARRRRGLTHVELSELVGVSAQSLSNYENGRQVPYEEVVERLAMALNFPTAFFYAKEADPITPQAVSFRARSKLRATHRNMALAASDLAVEFHDWLTARLGLPKPDLPTLGKPDPATAAAMVRSRWGLGVAPISNMIHLLEVHGVRVFSLAHEYQDVDAFSFYRGPVPFVFLNTSKTAERSRFDAAHELGHLILHFDERPVDRPQAEEEANAFARHFLMPAESVIAHMPKSPFVDQILRGKHIWKVSALGLTYQLHDLGMLSDWNYRKTCIELGKRGYKTAEPDGMDRETSQLLEKVFRALRAKAISPRQIARDLHIPVEMLSEFAFGLTMVAVQGGASEPQGPPPQLRLIRSN</sequence>
<comment type="similarity">
    <text evidence="1">Belongs to the short-chain fatty acyl-CoA assimilation regulator (ScfR) family.</text>
</comment>
<organism evidence="3 4">
    <name type="scientific">Nonomuraea guangzhouensis</name>
    <dbReference type="NCBI Taxonomy" id="1291555"/>
    <lineage>
        <taxon>Bacteria</taxon>
        <taxon>Bacillati</taxon>
        <taxon>Actinomycetota</taxon>
        <taxon>Actinomycetes</taxon>
        <taxon>Streptosporangiales</taxon>
        <taxon>Streptosporangiaceae</taxon>
        <taxon>Nonomuraea</taxon>
    </lineage>
</organism>
<gene>
    <name evidence="3" type="ORF">ACFSJ0_59035</name>
</gene>
<dbReference type="EMBL" id="JBHUCM010000070">
    <property type="protein sequence ID" value="MFD1547031.1"/>
    <property type="molecule type" value="Genomic_DNA"/>
</dbReference>
<dbReference type="Proteomes" id="UP001597097">
    <property type="component" value="Unassembled WGS sequence"/>
</dbReference>
<protein>
    <submittedName>
        <fullName evidence="3">Helix-turn-helix domain-containing protein</fullName>
    </submittedName>
</protein>
<dbReference type="PROSITE" id="PS50943">
    <property type="entry name" value="HTH_CROC1"/>
    <property type="match status" value="1"/>
</dbReference>
<accession>A0ABW4GXE3</accession>
<keyword evidence="4" id="KW-1185">Reference proteome</keyword>
<feature type="domain" description="HTH cro/C1-type" evidence="2">
    <location>
        <begin position="7"/>
        <end position="61"/>
    </location>
</feature>
<dbReference type="PANTHER" id="PTHR43236">
    <property type="entry name" value="ANTITOXIN HIGA1"/>
    <property type="match status" value="1"/>
</dbReference>
<comment type="caution">
    <text evidence="3">The sequence shown here is derived from an EMBL/GenBank/DDBJ whole genome shotgun (WGS) entry which is preliminary data.</text>
</comment>
<name>A0ABW4GXE3_9ACTN</name>
<dbReference type="PANTHER" id="PTHR43236:SF1">
    <property type="entry name" value="BLL7220 PROTEIN"/>
    <property type="match status" value="1"/>
</dbReference>
<evidence type="ECO:0000313" key="4">
    <source>
        <dbReference type="Proteomes" id="UP001597097"/>
    </source>
</evidence>
<dbReference type="CDD" id="cd00093">
    <property type="entry name" value="HTH_XRE"/>
    <property type="match status" value="1"/>
</dbReference>
<proteinExistence type="inferred from homology"/>
<dbReference type="SMART" id="SM00530">
    <property type="entry name" value="HTH_XRE"/>
    <property type="match status" value="1"/>
</dbReference>
<dbReference type="Gene3D" id="1.10.260.40">
    <property type="entry name" value="lambda repressor-like DNA-binding domains"/>
    <property type="match status" value="1"/>
</dbReference>
<dbReference type="InterPro" id="IPR001387">
    <property type="entry name" value="Cro/C1-type_HTH"/>
</dbReference>
<evidence type="ECO:0000256" key="1">
    <source>
        <dbReference type="ARBA" id="ARBA00007227"/>
    </source>
</evidence>
<dbReference type="Pfam" id="PF13560">
    <property type="entry name" value="HTH_31"/>
    <property type="match status" value="1"/>
</dbReference>